<accession>A0A7T8KLZ3</accession>
<sequence length="131" mass="14477">IKNKEPDVAHRAVQVAHHDVARSIAGCRRRDHIRIEDLLRSAKIPSLNEITVMAVAVETWKCCHSTMGDVVPETPLAISSPNPKETDEVYDFGGVSIKGRHKHICVPRSVCVEQFDCGKDVARTIGRSTPI</sequence>
<keyword evidence="2" id="KW-1185">Reference proteome</keyword>
<dbReference type="AlphaFoldDB" id="A0A7T8KLZ3"/>
<dbReference type="EMBL" id="CP045891">
    <property type="protein sequence ID" value="QQP58348.1"/>
    <property type="molecule type" value="Genomic_DNA"/>
</dbReference>
<proteinExistence type="predicted"/>
<evidence type="ECO:0000313" key="2">
    <source>
        <dbReference type="Proteomes" id="UP000595437"/>
    </source>
</evidence>
<protein>
    <submittedName>
        <fullName evidence="1">Uncharacterized protein</fullName>
    </submittedName>
</protein>
<gene>
    <name evidence="1" type="ORF">FKW44_003636</name>
</gene>
<evidence type="ECO:0000313" key="1">
    <source>
        <dbReference type="EMBL" id="QQP58348.1"/>
    </source>
</evidence>
<dbReference type="Proteomes" id="UP000595437">
    <property type="component" value="Chromosome 2"/>
</dbReference>
<organism evidence="1 2">
    <name type="scientific">Caligus rogercresseyi</name>
    <name type="common">Sea louse</name>
    <dbReference type="NCBI Taxonomy" id="217165"/>
    <lineage>
        <taxon>Eukaryota</taxon>
        <taxon>Metazoa</taxon>
        <taxon>Ecdysozoa</taxon>
        <taxon>Arthropoda</taxon>
        <taxon>Crustacea</taxon>
        <taxon>Multicrustacea</taxon>
        <taxon>Hexanauplia</taxon>
        <taxon>Copepoda</taxon>
        <taxon>Siphonostomatoida</taxon>
        <taxon>Caligidae</taxon>
        <taxon>Caligus</taxon>
    </lineage>
</organism>
<reference evidence="2" key="1">
    <citation type="submission" date="2021-01" db="EMBL/GenBank/DDBJ databases">
        <title>Caligus Genome Assembly.</title>
        <authorList>
            <person name="Gallardo-Escarate C."/>
        </authorList>
    </citation>
    <scope>NUCLEOTIDE SEQUENCE [LARGE SCALE GENOMIC DNA]</scope>
</reference>
<name>A0A7T8KLZ3_CALRO</name>
<feature type="non-terminal residue" evidence="1">
    <location>
        <position position="1"/>
    </location>
</feature>